<evidence type="ECO:0000313" key="2">
    <source>
        <dbReference type="Proteomes" id="UP001148629"/>
    </source>
</evidence>
<organism evidence="1 2">
    <name type="scientific">Fusarium decemcellulare</name>
    <dbReference type="NCBI Taxonomy" id="57161"/>
    <lineage>
        <taxon>Eukaryota</taxon>
        <taxon>Fungi</taxon>
        <taxon>Dikarya</taxon>
        <taxon>Ascomycota</taxon>
        <taxon>Pezizomycotina</taxon>
        <taxon>Sordariomycetes</taxon>
        <taxon>Hypocreomycetidae</taxon>
        <taxon>Hypocreales</taxon>
        <taxon>Nectriaceae</taxon>
        <taxon>Fusarium</taxon>
        <taxon>Fusarium decemcellulare species complex</taxon>
    </lineage>
</organism>
<reference evidence="1" key="1">
    <citation type="submission" date="2022-08" db="EMBL/GenBank/DDBJ databases">
        <title>Genome Sequence of Fusarium decemcellulare.</title>
        <authorList>
            <person name="Buettner E."/>
        </authorList>
    </citation>
    <scope>NUCLEOTIDE SEQUENCE</scope>
    <source>
        <strain evidence="1">Babe19</strain>
    </source>
</reference>
<sequence>MPASAVPGGGSQNSDVTPIPPPYDKKYNKRSDARIRQHFRDIYRACGLWPWQMFPDNNPPVWTSALAQKLDMLVRRVDTTPGVELNDLIEFVLSRIPHHPQPTTAGILITPDLIDAEHWLLEQRGPKGNGIRREAPAGPSTNSNPEPLRPIKDSDSEGPRDHGRGRNNVEDSRQHESDDQGAVEGGSLEMPDESLPQHEPNEQSTSNRSAPERSVMLVHPGHGNLPTENRKRSLCEDGSSTPQSPRKEPRRDECINMNSGAESVVRHAGQRREHQPAVPREQVAQRERQDQNNVILAGVAAHALGTLAGKPGDSYNGGYRDVSTSSMTPLRSETQRIEARIVDAQGRLRSLFEQLSHEKQRSLSVDPQYAQQCFEESQRQLHKVSHEGIINSEAVQQLRGFATQHGQGCPPSILSALKECESNEEKHSHLKKEAWENLMRKKDELEEAKEIRKAASFAIGLLTDQIEKYQKLIQEEELTRESLHVLCLFNELGPSGLSALGMNQLVGLRTWAEDQKRKMHHPQSL</sequence>
<keyword evidence="2" id="KW-1185">Reference proteome</keyword>
<dbReference type="Proteomes" id="UP001148629">
    <property type="component" value="Unassembled WGS sequence"/>
</dbReference>
<protein>
    <submittedName>
        <fullName evidence="1">Uncharacterized protein</fullName>
    </submittedName>
</protein>
<comment type="caution">
    <text evidence="1">The sequence shown here is derived from an EMBL/GenBank/DDBJ whole genome shotgun (WGS) entry which is preliminary data.</text>
</comment>
<gene>
    <name evidence="1" type="ORF">NM208_g2827</name>
</gene>
<proteinExistence type="predicted"/>
<accession>A0ACC1SR42</accession>
<name>A0ACC1SR42_9HYPO</name>
<evidence type="ECO:0000313" key="1">
    <source>
        <dbReference type="EMBL" id="KAJ3544858.1"/>
    </source>
</evidence>
<dbReference type="EMBL" id="JANRMS010000176">
    <property type="protein sequence ID" value="KAJ3544858.1"/>
    <property type="molecule type" value="Genomic_DNA"/>
</dbReference>